<dbReference type="SUPFAM" id="SSF81383">
    <property type="entry name" value="F-box domain"/>
    <property type="match status" value="1"/>
</dbReference>
<evidence type="ECO:0000259" key="1">
    <source>
        <dbReference type="PROSITE" id="PS50181"/>
    </source>
</evidence>
<dbReference type="Pfam" id="PF12937">
    <property type="entry name" value="F-box-like"/>
    <property type="match status" value="1"/>
</dbReference>
<feature type="domain" description="F-box" evidence="1">
    <location>
        <begin position="61"/>
        <end position="107"/>
    </location>
</feature>
<evidence type="ECO:0000313" key="2">
    <source>
        <dbReference type="EMBL" id="KNC77524.1"/>
    </source>
</evidence>
<organism evidence="2 3">
    <name type="scientific">Sphaeroforma arctica JP610</name>
    <dbReference type="NCBI Taxonomy" id="667725"/>
    <lineage>
        <taxon>Eukaryota</taxon>
        <taxon>Ichthyosporea</taxon>
        <taxon>Ichthyophonida</taxon>
        <taxon>Sphaeroforma</taxon>
    </lineage>
</organism>
<dbReference type="PROSITE" id="PS50181">
    <property type="entry name" value="FBOX"/>
    <property type="match status" value="1"/>
</dbReference>
<evidence type="ECO:0000313" key="3">
    <source>
        <dbReference type="Proteomes" id="UP000054560"/>
    </source>
</evidence>
<dbReference type="EMBL" id="KQ242706">
    <property type="protein sequence ID" value="KNC77524.1"/>
    <property type="molecule type" value="Genomic_DNA"/>
</dbReference>
<dbReference type="InterPro" id="IPR036047">
    <property type="entry name" value="F-box-like_dom_sf"/>
</dbReference>
<name>A0A0L0FL68_9EUKA</name>
<proteinExistence type="predicted"/>
<dbReference type="AlphaFoldDB" id="A0A0L0FL68"/>
<dbReference type="SMART" id="SM00256">
    <property type="entry name" value="FBOX"/>
    <property type="match status" value="1"/>
</dbReference>
<dbReference type="InterPro" id="IPR032675">
    <property type="entry name" value="LRR_dom_sf"/>
</dbReference>
<dbReference type="Gene3D" id="1.20.1280.50">
    <property type="match status" value="1"/>
</dbReference>
<gene>
    <name evidence="2" type="ORF">SARC_10013</name>
</gene>
<accession>A0A0L0FL68</accession>
<sequence length="492" mass="56005">MKHGTHHRPSGLQLQPLYTLTHRLDWKGKKKYKVAHDHGTLGTVKCTCHHIKDISIPTRITMNGVSVPFGLVSLIFEHLNAKTLAECKLVCRAFRYLASDPFLYTELPGWCTPALDPDTNTQVWRLKNVPFPVVLDFVVPFRRLYKWHFSPNIEYSLQNMETLALCIPRLQYIDASLMADWSDWQIRLLSELWVDLKFLRISRWLQIDVSNLVDLEVASSTTEGGTNFDLKSLTLQRLRLPHVENVLQLLLDCPNLQDLTLYHSDLDQYLTSDSLRKLSVYKILVPDALLRCPRLNFLSLYDMGSTESMANSSTVTVLNVRGGGFFSSTVLDKFKNVTSLVFGCLGCGNEEGSLVEGFASKTLLRLEIMGELPQVCHLPNLTHLTSRKYMLPPVAFPALQTLSVPDFLNQSSVEETVRQCPKLERIYLQANPFDLGLESSVPLDREWQKLANCNINKNVKFVVDGWRRGSMPPAFDQLFREGRAGYNSNETR</sequence>
<dbReference type="Proteomes" id="UP000054560">
    <property type="component" value="Unassembled WGS sequence"/>
</dbReference>
<dbReference type="Gene3D" id="3.80.10.10">
    <property type="entry name" value="Ribonuclease Inhibitor"/>
    <property type="match status" value="1"/>
</dbReference>
<dbReference type="GeneID" id="25910517"/>
<protein>
    <recommendedName>
        <fullName evidence="1">F-box domain-containing protein</fullName>
    </recommendedName>
</protein>
<reference evidence="2 3" key="1">
    <citation type="submission" date="2011-02" db="EMBL/GenBank/DDBJ databases">
        <title>The Genome Sequence of Sphaeroforma arctica JP610.</title>
        <authorList>
            <consortium name="The Broad Institute Genome Sequencing Platform"/>
            <person name="Russ C."/>
            <person name="Cuomo C."/>
            <person name="Young S.K."/>
            <person name="Zeng Q."/>
            <person name="Gargeya S."/>
            <person name="Alvarado L."/>
            <person name="Berlin A."/>
            <person name="Chapman S.B."/>
            <person name="Chen Z."/>
            <person name="Freedman E."/>
            <person name="Gellesch M."/>
            <person name="Goldberg J."/>
            <person name="Griggs A."/>
            <person name="Gujja S."/>
            <person name="Heilman E."/>
            <person name="Heiman D."/>
            <person name="Howarth C."/>
            <person name="Mehta T."/>
            <person name="Neiman D."/>
            <person name="Pearson M."/>
            <person name="Roberts A."/>
            <person name="Saif S."/>
            <person name="Shea T."/>
            <person name="Shenoy N."/>
            <person name="Sisk P."/>
            <person name="Stolte C."/>
            <person name="Sykes S."/>
            <person name="White J."/>
            <person name="Yandava C."/>
            <person name="Burger G."/>
            <person name="Gray M.W."/>
            <person name="Holland P.W.H."/>
            <person name="King N."/>
            <person name="Lang F.B.F."/>
            <person name="Roger A.J."/>
            <person name="Ruiz-Trillo I."/>
            <person name="Haas B."/>
            <person name="Nusbaum C."/>
            <person name="Birren B."/>
        </authorList>
    </citation>
    <scope>NUCLEOTIDE SEQUENCE [LARGE SCALE GENOMIC DNA]</scope>
    <source>
        <strain evidence="2 3">JP610</strain>
    </source>
</reference>
<dbReference type="SUPFAM" id="SSF52047">
    <property type="entry name" value="RNI-like"/>
    <property type="match status" value="1"/>
</dbReference>
<dbReference type="RefSeq" id="XP_014151426.1">
    <property type="nucleotide sequence ID" value="XM_014295951.1"/>
</dbReference>
<dbReference type="InterPro" id="IPR001810">
    <property type="entry name" value="F-box_dom"/>
</dbReference>
<keyword evidence="3" id="KW-1185">Reference proteome</keyword>